<evidence type="ECO:0000256" key="1">
    <source>
        <dbReference type="SAM" id="Phobius"/>
    </source>
</evidence>
<keyword evidence="1" id="KW-0812">Transmembrane</keyword>
<dbReference type="PANTHER" id="PTHR34219:SF3">
    <property type="entry name" value="BLL7967 PROTEIN"/>
    <property type="match status" value="1"/>
</dbReference>
<protein>
    <submittedName>
        <fullName evidence="2">PepSY-associated TM helix domain protein</fullName>
    </submittedName>
</protein>
<keyword evidence="1" id="KW-1133">Transmembrane helix</keyword>
<dbReference type="Pfam" id="PF03929">
    <property type="entry name" value="PepSY_TM"/>
    <property type="match status" value="1"/>
</dbReference>
<dbReference type="STRING" id="1110502.TMO_0392"/>
<keyword evidence="1" id="KW-0472">Membrane</keyword>
<dbReference type="PATRIC" id="fig|1110502.3.peg.403"/>
<dbReference type="eggNOG" id="COG3182">
    <property type="taxonomic scope" value="Bacteria"/>
</dbReference>
<dbReference type="EMBL" id="CP003236">
    <property type="protein sequence ID" value="AFK52231.1"/>
    <property type="molecule type" value="Genomic_DNA"/>
</dbReference>
<evidence type="ECO:0000313" key="3">
    <source>
        <dbReference type="Proteomes" id="UP000005258"/>
    </source>
</evidence>
<dbReference type="InterPro" id="IPR005625">
    <property type="entry name" value="PepSY-ass_TM"/>
</dbReference>
<gene>
    <name evidence="2" type="ordered locus">TMO_0392</name>
</gene>
<dbReference type="RefSeq" id="WP_014743911.1">
    <property type="nucleotide sequence ID" value="NC_017956.1"/>
</dbReference>
<organism evidence="2 3">
    <name type="scientific">Tistrella mobilis (strain KA081020-065)</name>
    <dbReference type="NCBI Taxonomy" id="1110502"/>
    <lineage>
        <taxon>Bacteria</taxon>
        <taxon>Pseudomonadati</taxon>
        <taxon>Pseudomonadota</taxon>
        <taxon>Alphaproteobacteria</taxon>
        <taxon>Geminicoccales</taxon>
        <taxon>Geminicoccaceae</taxon>
        <taxon>Tistrella</taxon>
    </lineage>
</organism>
<reference evidence="2 3" key="1">
    <citation type="journal article" date="2012" name="J. Am. Chem. Soc.">
        <title>Bacterial biosynthesis and maturation of the didemnin anti-cancer agents.</title>
        <authorList>
            <person name="Xu Y."/>
            <person name="Kersten R.D."/>
            <person name="Nam S.J."/>
            <person name="Lu L."/>
            <person name="Al-Suwailem A.M."/>
            <person name="Zheng H."/>
            <person name="Fenical W."/>
            <person name="Dorrestein P.C."/>
            <person name="Moore B.S."/>
            <person name="Qian P.Y."/>
        </authorList>
    </citation>
    <scope>NUCLEOTIDE SEQUENCE [LARGE SCALE GENOMIC DNA]</scope>
    <source>
        <strain evidence="2 3">KA081020-065</strain>
    </source>
</reference>
<evidence type="ECO:0000313" key="2">
    <source>
        <dbReference type="EMBL" id="AFK52231.1"/>
    </source>
</evidence>
<feature type="transmembrane region" description="Helical" evidence="1">
    <location>
        <begin position="339"/>
        <end position="360"/>
    </location>
</feature>
<dbReference type="KEGG" id="tmo:TMO_0392"/>
<dbReference type="HOGENOM" id="CLU_760622_0_0_5"/>
<dbReference type="PANTHER" id="PTHR34219">
    <property type="entry name" value="IRON-REGULATED INNER MEMBRANE PROTEIN-RELATED"/>
    <property type="match status" value="1"/>
</dbReference>
<keyword evidence="3" id="KW-1185">Reference proteome</keyword>
<feature type="transmembrane region" description="Helical" evidence="1">
    <location>
        <begin position="12"/>
        <end position="40"/>
    </location>
</feature>
<dbReference type="AlphaFoldDB" id="I3THJ3"/>
<feature type="transmembrane region" description="Helical" evidence="1">
    <location>
        <begin position="152"/>
        <end position="175"/>
    </location>
</feature>
<sequence length="364" mass="37908">MPRPVRPSWRKIWLQLHLWLGLTIGAVAALLGVTGAALVVKEPWLRLELGAMARPVDPAAAPLPPDLQVQAAQAIATGPRRLLSVTAPGSGPMPVATVLALLTEPAGEGGPRFLVATFDPARGDLLGIRPFGDLAFAQVLDLHRALAGGPTGAGLVAVVGVVLCLSLATGACLWWPRRPEGGRRPGAWRRRLLPSLAGPWHRQIRVLHVTAGIWLLLPLAVVAVTGTLLARPDLIGAARRGLPLAAAAPPAPDDACVAVPDAATAVRLGLAASQSGTFLGVMAAGSGWMVTTTTGMLMVDPGMLDPGCGTVTAMPRGPDLHGVMNALHGRLMLGWPGQVVAFLAGLALPVFYVTGLVIWLRRRR</sequence>
<proteinExistence type="predicted"/>
<feature type="transmembrane region" description="Helical" evidence="1">
    <location>
        <begin position="206"/>
        <end position="230"/>
    </location>
</feature>
<name>I3THJ3_TISMK</name>
<dbReference type="Proteomes" id="UP000005258">
    <property type="component" value="Chromosome"/>
</dbReference>
<accession>I3THJ3</accession>